<dbReference type="OrthoDB" id="1921902at2759"/>
<keyword evidence="3" id="KW-1185">Reference proteome</keyword>
<feature type="region of interest" description="Disordered" evidence="1">
    <location>
        <begin position="1"/>
        <end position="29"/>
    </location>
</feature>
<organism evidence="2 3">
    <name type="scientific">Kingdonia uniflora</name>
    <dbReference type="NCBI Taxonomy" id="39325"/>
    <lineage>
        <taxon>Eukaryota</taxon>
        <taxon>Viridiplantae</taxon>
        <taxon>Streptophyta</taxon>
        <taxon>Embryophyta</taxon>
        <taxon>Tracheophyta</taxon>
        <taxon>Spermatophyta</taxon>
        <taxon>Magnoliopsida</taxon>
        <taxon>Ranunculales</taxon>
        <taxon>Circaeasteraceae</taxon>
        <taxon>Kingdonia</taxon>
    </lineage>
</organism>
<evidence type="ECO:0000313" key="2">
    <source>
        <dbReference type="EMBL" id="KAF6137508.1"/>
    </source>
</evidence>
<dbReference type="Proteomes" id="UP000541444">
    <property type="component" value="Unassembled WGS sequence"/>
</dbReference>
<gene>
    <name evidence="2" type="ORF">GIB67_031787</name>
</gene>
<proteinExistence type="predicted"/>
<feature type="region of interest" description="Disordered" evidence="1">
    <location>
        <begin position="50"/>
        <end position="114"/>
    </location>
</feature>
<dbReference type="AlphaFoldDB" id="A0A7J7L4M4"/>
<dbReference type="PANTHER" id="PTHR36022">
    <property type="entry name" value="GPI-ANCHORED ADHESIN-LIKE PROTEIN"/>
    <property type="match status" value="1"/>
</dbReference>
<dbReference type="PANTHER" id="PTHR36022:SF1">
    <property type="entry name" value="GPI-ANCHORED ADHESIN-LIKE PROTEIN"/>
    <property type="match status" value="1"/>
</dbReference>
<comment type="caution">
    <text evidence="2">The sequence shown here is derived from an EMBL/GenBank/DDBJ whole genome shotgun (WGS) entry which is preliminary data.</text>
</comment>
<evidence type="ECO:0000256" key="1">
    <source>
        <dbReference type="SAM" id="MobiDB-lite"/>
    </source>
</evidence>
<evidence type="ECO:0000313" key="3">
    <source>
        <dbReference type="Proteomes" id="UP000541444"/>
    </source>
</evidence>
<reference evidence="2 3" key="1">
    <citation type="journal article" date="2020" name="IScience">
        <title>Genome Sequencing of the Endangered Kingdonia uniflora (Circaeasteraceae, Ranunculales) Reveals Potential Mechanisms of Evolutionary Specialization.</title>
        <authorList>
            <person name="Sun Y."/>
            <person name="Deng T."/>
            <person name="Zhang A."/>
            <person name="Moore M.J."/>
            <person name="Landis J.B."/>
            <person name="Lin N."/>
            <person name="Zhang H."/>
            <person name="Zhang X."/>
            <person name="Huang J."/>
            <person name="Zhang X."/>
            <person name="Sun H."/>
            <person name="Wang H."/>
        </authorList>
    </citation>
    <scope>NUCLEOTIDE SEQUENCE [LARGE SCALE GENOMIC DNA]</scope>
    <source>
        <strain evidence="2">TB1705</strain>
        <tissue evidence="2">Leaf</tissue>
    </source>
</reference>
<dbReference type="EMBL" id="JACGCM010002647">
    <property type="protein sequence ID" value="KAF6137508.1"/>
    <property type="molecule type" value="Genomic_DNA"/>
</dbReference>
<name>A0A7J7L4M4_9MAGN</name>
<feature type="compositionally biased region" description="Low complexity" evidence="1">
    <location>
        <begin position="14"/>
        <end position="26"/>
    </location>
</feature>
<feature type="compositionally biased region" description="Low complexity" evidence="1">
    <location>
        <begin position="321"/>
        <end position="344"/>
    </location>
</feature>
<feature type="region of interest" description="Disordered" evidence="1">
    <location>
        <begin position="318"/>
        <end position="346"/>
    </location>
</feature>
<feature type="compositionally biased region" description="Polar residues" evidence="1">
    <location>
        <begin position="1"/>
        <end position="10"/>
    </location>
</feature>
<protein>
    <submittedName>
        <fullName evidence="2">Uncharacterized protein</fullName>
    </submittedName>
</protein>
<feature type="compositionally biased region" description="Polar residues" evidence="1">
    <location>
        <begin position="57"/>
        <end position="68"/>
    </location>
</feature>
<sequence length="644" mass="70223">MGTKRSASLESKNKASPSSRSSSCRNPLRDLNTIIEDPLSHSIEARREGGGGCLSFLLSNPSSKNPINQRPKLFPKTPKSAPSPKLSNPKPKHKPKQSECSSFRNSERDKKKIQCLNQVKNGKDSIFRAPTLEEKSLSKLGSGFCLEDDLRDRKQQQWRFSRSVGHDDDADDDKGETPELRLFSFEKISLNENKENGTPVVSKMNFWSDLDENSILISKTKTTPPVEASISPEIPSGSLFGSATTTTTTCFGAGHLLSGVTDKRKCRPRGILTVGEKLGFSEVPAPTDASIKWLLSPCGEEEENQKSSPQIGLLEFRSLEGPTTPTPFHSPSSPSSVHGDTSDSFSKASSRRKSCLISPSDCNEFVGRTPSPSKGRAYDDHLVSCSSSPSSCKGVNQKQERGGCRYELTKENSSLSEDSLGSQNMICTPQSNSSSTSLVGLSWLKNVEDCEEHGFELDSKGKALPLASSSPVNSTSTRNPADVLPLPGFSFQFTRPVSSLGPIDQTCSRKKLSDPSLGISSSSFASLSSSEMKISWREGLISRIFDMDELDCCRCLSDEEEDVKFFGRELDCNVQNDLSLAAYLASPEFQSEEPKIDKKGKRILSPQRPSASCAESISTDGGGLFITSGDSDWTAYYKNNLFEV</sequence>
<accession>A0A7J7L4M4</accession>